<keyword evidence="7 9" id="KW-0472">Membrane</keyword>
<name>A0A8R1W3S7_ACYPI</name>
<keyword evidence="6 9" id="KW-1133">Transmembrane helix</keyword>
<keyword evidence="12" id="KW-1185">Reference proteome</keyword>
<evidence type="ECO:0000256" key="8">
    <source>
        <dbReference type="SAM" id="MobiDB-lite"/>
    </source>
</evidence>
<keyword evidence="3" id="KW-0813">Transport</keyword>
<dbReference type="OrthoDB" id="3053196at2759"/>
<dbReference type="CTD" id="31042"/>
<dbReference type="Proteomes" id="UP000007819">
    <property type="component" value="Chromosome A2"/>
</dbReference>
<dbReference type="GO" id="GO:0006616">
    <property type="term" value="P:SRP-dependent cotranslational protein targeting to membrane, translocation"/>
    <property type="evidence" value="ECO:0007669"/>
    <property type="project" value="InterPro"/>
</dbReference>
<dbReference type="KEGG" id="api:100162976"/>
<dbReference type="Pfam" id="PF03798">
    <property type="entry name" value="TRAM_LAG1_CLN8"/>
    <property type="match status" value="1"/>
</dbReference>
<evidence type="ECO:0000256" key="5">
    <source>
        <dbReference type="ARBA" id="ARBA00022927"/>
    </source>
</evidence>
<comment type="subcellular location">
    <subcellularLocation>
        <location evidence="1">Membrane</location>
        <topology evidence="1">Multi-pass membrane protein</topology>
    </subcellularLocation>
</comment>
<reference evidence="12" key="1">
    <citation type="submission" date="2010-06" db="EMBL/GenBank/DDBJ databases">
        <authorList>
            <person name="Jiang H."/>
            <person name="Abraham K."/>
            <person name="Ali S."/>
            <person name="Alsbrooks S.L."/>
            <person name="Anim B.N."/>
            <person name="Anosike U.S."/>
            <person name="Attaway T."/>
            <person name="Bandaranaike D.P."/>
            <person name="Battles P.K."/>
            <person name="Bell S.N."/>
            <person name="Bell A.V."/>
            <person name="Beltran B."/>
            <person name="Bickham C."/>
            <person name="Bustamante Y."/>
            <person name="Caleb T."/>
            <person name="Canada A."/>
            <person name="Cardenas V."/>
            <person name="Carter K."/>
            <person name="Chacko J."/>
            <person name="Chandrabose M.N."/>
            <person name="Chavez D."/>
            <person name="Chavez A."/>
            <person name="Chen L."/>
            <person name="Chu H.-S."/>
            <person name="Claassen K.J."/>
            <person name="Cockrell R."/>
            <person name="Collins M."/>
            <person name="Cooper J.A."/>
            <person name="Cree A."/>
            <person name="Curry S.M."/>
            <person name="Da Y."/>
            <person name="Dao M.D."/>
            <person name="Das B."/>
            <person name="Davila M.-L."/>
            <person name="Davy-Carroll L."/>
            <person name="Denson S."/>
            <person name="Dinh H."/>
            <person name="Ebong V.E."/>
            <person name="Edwards J.R."/>
            <person name="Egan A."/>
            <person name="El-Daye J."/>
            <person name="Escobedo L."/>
            <person name="Fernandez S."/>
            <person name="Fernando P.R."/>
            <person name="Flagg N."/>
            <person name="Forbes L.D."/>
            <person name="Fowler R.G."/>
            <person name="Fu Q."/>
            <person name="Gabisi R.A."/>
            <person name="Ganer J."/>
            <person name="Garbino Pronczuk A."/>
            <person name="Garcia R.M."/>
            <person name="Garner T."/>
            <person name="Garrett T.E."/>
            <person name="Gonzalez D.A."/>
            <person name="Hamid H."/>
            <person name="Hawkins E.S."/>
            <person name="Hirani K."/>
            <person name="Hogues M.E."/>
            <person name="Hollins B."/>
            <person name="Hsiao C.-H."/>
            <person name="Jabil R."/>
            <person name="James M.L."/>
            <person name="Jhangiani S.N."/>
            <person name="Johnson B."/>
            <person name="Johnson Q."/>
            <person name="Joshi V."/>
            <person name="Kalu J.B."/>
            <person name="Kam C."/>
            <person name="Kashfia A."/>
            <person name="Keebler J."/>
            <person name="Kisamo H."/>
            <person name="Kovar C.L."/>
            <person name="Lago L.A."/>
            <person name="Lai C.-Y."/>
            <person name="Laidlaw J."/>
            <person name="Lara F."/>
            <person name="Le T.-K."/>
            <person name="Lee S.L."/>
            <person name="Legall F.H."/>
            <person name="Lemon S.J."/>
            <person name="Lewis L.R."/>
            <person name="Li B."/>
            <person name="Liu Y."/>
            <person name="Liu Y.-S."/>
            <person name="Lopez J."/>
            <person name="Lozado R.J."/>
            <person name="Lu J."/>
            <person name="Madu R.C."/>
            <person name="Maheshwari M."/>
            <person name="Maheshwari R."/>
            <person name="Malloy K."/>
            <person name="Martinez E."/>
            <person name="Mathew T."/>
            <person name="Mercado I.C."/>
            <person name="Mercado C."/>
            <person name="Meyer B."/>
            <person name="Montgomery K."/>
            <person name="Morgan M.B."/>
            <person name="Munidasa M."/>
            <person name="Nazareth L.V."/>
            <person name="Nelson J."/>
            <person name="Ng B.M."/>
            <person name="Nguyen N.B."/>
            <person name="Nguyen P.Q."/>
            <person name="Nguyen T."/>
            <person name="Obregon M."/>
            <person name="Okwuonu G.O."/>
            <person name="Onwere C.G."/>
            <person name="Orozco G."/>
            <person name="Parra A."/>
            <person name="Patel S."/>
            <person name="Patil S."/>
            <person name="Perez A."/>
            <person name="Perez Y."/>
            <person name="Pham C."/>
            <person name="Primus E.L."/>
            <person name="Pu L.-L."/>
            <person name="Puazo M."/>
            <person name="Qin X."/>
            <person name="Quiroz J.B."/>
            <person name="Reese J."/>
            <person name="Richards S."/>
            <person name="Rives C.M."/>
            <person name="Robberts R."/>
            <person name="Ruiz S.J."/>
            <person name="Ruiz M.J."/>
            <person name="Santibanez J."/>
            <person name="Schneider B.W."/>
            <person name="Sisson I."/>
            <person name="Smith M."/>
            <person name="Sodergren E."/>
            <person name="Song X.-Z."/>
            <person name="Song B.B."/>
            <person name="Summersgill H."/>
            <person name="Thelus R."/>
            <person name="Thornton R.D."/>
            <person name="Trejos Z.Y."/>
            <person name="Usmani K."/>
            <person name="Vattathil S."/>
            <person name="Villasana D."/>
            <person name="Walker D.L."/>
            <person name="Wang S."/>
            <person name="Wang K."/>
            <person name="White C.S."/>
            <person name="Williams A.C."/>
            <person name="Williamson J."/>
            <person name="Wilson K."/>
            <person name="Woghiren I.O."/>
            <person name="Woodworth J.R."/>
            <person name="Worley K.C."/>
            <person name="Wright R.A."/>
            <person name="Wu W."/>
            <person name="Young L."/>
            <person name="Zhang L."/>
            <person name="Zhang J."/>
            <person name="Zhu Y."/>
            <person name="Muzny D.M."/>
            <person name="Weinstock G."/>
            <person name="Gibbs R.A."/>
        </authorList>
    </citation>
    <scope>NUCLEOTIDE SEQUENCE [LARGE SCALE GENOMIC DNA]</scope>
    <source>
        <strain evidence="12">LSR1</strain>
    </source>
</reference>
<feature type="transmembrane region" description="Helical" evidence="9">
    <location>
        <begin position="195"/>
        <end position="210"/>
    </location>
</feature>
<sequence>MAPIKGRKAAANKNLPILSHEFVIQNHADIMSCVAMVIVIGLMVQLTSPVSSLFVALQYVQTPGPNTLQTYGTGLKDLFAIFFYFLICIIFHAIIQEYVLDKICRKLHLSKSKNSKFNESGQLIVFNAVSMIWALDIVVKGNWLADLSSLWIGYPYSTLSFSTKFFYIIQFAYWAHIMPELYFQKIKKEDMFSRVKYSVLYLAFVSAIYITNFHRIGVVLLLLNYVCGFTKHAVKLIDITEKDEDSKKVQLAQNVYNWLFYAVQSLTLILSQTMLWFGLKGVPYTGELRDFNTPMFKLICSIGALAIQAWIVHEFLNNQNSNGLNLSASFGLIKSKPKTTDTSNKKRKNAASRKFNELTEADQNTKKTLKHEAKKAAKIAKSVK</sequence>
<feature type="region of interest" description="Disordered" evidence="8">
    <location>
        <begin position="337"/>
        <end position="384"/>
    </location>
</feature>
<proteinExistence type="inferred from homology"/>
<reference evidence="11" key="2">
    <citation type="submission" date="2022-06" db="UniProtKB">
        <authorList>
            <consortium name="EnsemblMetazoa"/>
        </authorList>
    </citation>
    <scope>IDENTIFICATION</scope>
</reference>
<feature type="transmembrane region" description="Helical" evidence="9">
    <location>
        <begin position="121"/>
        <end position="145"/>
    </location>
</feature>
<evidence type="ECO:0000313" key="11">
    <source>
        <dbReference type="EnsemblMetazoa" id="XP_001947273.1"/>
    </source>
</evidence>
<accession>A0A8R1W3S7</accession>
<evidence type="ECO:0000256" key="3">
    <source>
        <dbReference type="ARBA" id="ARBA00022448"/>
    </source>
</evidence>
<feature type="domain" description="TLC" evidence="10">
    <location>
        <begin position="115"/>
        <end position="316"/>
    </location>
</feature>
<evidence type="ECO:0000313" key="12">
    <source>
        <dbReference type="Proteomes" id="UP000007819"/>
    </source>
</evidence>
<feature type="transmembrane region" description="Helical" evidence="9">
    <location>
        <begin position="255"/>
        <end position="275"/>
    </location>
</feature>
<dbReference type="AlphaFoldDB" id="A0A8R1W3S7"/>
<dbReference type="GO" id="GO:0045048">
    <property type="term" value="P:protein insertion into ER membrane"/>
    <property type="evidence" value="ECO:0007669"/>
    <property type="project" value="TreeGrafter"/>
</dbReference>
<evidence type="ECO:0000256" key="7">
    <source>
        <dbReference type="ARBA" id="ARBA00023136"/>
    </source>
</evidence>
<evidence type="ECO:0000256" key="1">
    <source>
        <dbReference type="ARBA" id="ARBA00004141"/>
    </source>
</evidence>
<dbReference type="GO" id="GO:0005789">
    <property type="term" value="C:endoplasmic reticulum membrane"/>
    <property type="evidence" value="ECO:0007669"/>
    <property type="project" value="TreeGrafter"/>
</dbReference>
<keyword evidence="4 9" id="KW-0812">Transmembrane</keyword>
<protein>
    <recommendedName>
        <fullName evidence="10">TLC domain-containing protein</fullName>
    </recommendedName>
</protein>
<feature type="transmembrane region" description="Helical" evidence="9">
    <location>
        <begin position="34"/>
        <end position="59"/>
    </location>
</feature>
<dbReference type="GeneID" id="100162976"/>
<evidence type="ECO:0000256" key="4">
    <source>
        <dbReference type="ARBA" id="ARBA00022692"/>
    </source>
</evidence>
<evidence type="ECO:0000256" key="6">
    <source>
        <dbReference type="ARBA" id="ARBA00022989"/>
    </source>
</evidence>
<dbReference type="EnsemblMetazoa" id="XM_001947238.5">
    <property type="protein sequence ID" value="XP_001947273.1"/>
    <property type="gene ID" value="LOC100162976"/>
</dbReference>
<dbReference type="SMART" id="SM00724">
    <property type="entry name" value="TLC"/>
    <property type="match status" value="1"/>
</dbReference>
<evidence type="ECO:0000256" key="9">
    <source>
        <dbReference type="SAM" id="Phobius"/>
    </source>
</evidence>
<dbReference type="PANTHER" id="PTHR12371:SF11">
    <property type="entry name" value="TRANSLOCATING CHAIN-ASSOCIATED MEMBRANE PROTEIN"/>
    <property type="match status" value="1"/>
</dbReference>
<dbReference type="InterPro" id="IPR006634">
    <property type="entry name" value="TLC-dom"/>
</dbReference>
<comment type="similarity">
    <text evidence="2">Belongs to the TRAM family.</text>
</comment>
<dbReference type="InterPro" id="IPR016447">
    <property type="entry name" value="Translocation_assoc_membrane"/>
</dbReference>
<organism evidence="11 12">
    <name type="scientific">Acyrthosiphon pisum</name>
    <name type="common">Pea aphid</name>
    <dbReference type="NCBI Taxonomy" id="7029"/>
    <lineage>
        <taxon>Eukaryota</taxon>
        <taxon>Metazoa</taxon>
        <taxon>Ecdysozoa</taxon>
        <taxon>Arthropoda</taxon>
        <taxon>Hexapoda</taxon>
        <taxon>Insecta</taxon>
        <taxon>Pterygota</taxon>
        <taxon>Neoptera</taxon>
        <taxon>Paraneoptera</taxon>
        <taxon>Hemiptera</taxon>
        <taxon>Sternorrhyncha</taxon>
        <taxon>Aphidomorpha</taxon>
        <taxon>Aphidoidea</taxon>
        <taxon>Aphididae</taxon>
        <taxon>Macrosiphini</taxon>
        <taxon>Acyrthosiphon</taxon>
    </lineage>
</organism>
<keyword evidence="5" id="KW-0653">Protein transport</keyword>
<feature type="transmembrane region" description="Helical" evidence="9">
    <location>
        <begin position="165"/>
        <end position="183"/>
    </location>
</feature>
<dbReference type="PANTHER" id="PTHR12371">
    <property type="entry name" value="TRANSLOCATION ASSOCIATED MEMBRANE PROTEIN"/>
    <property type="match status" value="1"/>
</dbReference>
<evidence type="ECO:0000256" key="2">
    <source>
        <dbReference type="ARBA" id="ARBA00005999"/>
    </source>
</evidence>
<dbReference type="RefSeq" id="XP_001947273.1">
    <property type="nucleotide sequence ID" value="XM_001947238.4"/>
</dbReference>
<evidence type="ECO:0000259" key="10">
    <source>
        <dbReference type="SMART" id="SM00724"/>
    </source>
</evidence>
<feature type="transmembrane region" description="Helical" evidence="9">
    <location>
        <begin position="79"/>
        <end position="100"/>
    </location>
</feature>